<evidence type="ECO:0000256" key="2">
    <source>
        <dbReference type="ARBA" id="ARBA00004651"/>
    </source>
</evidence>
<evidence type="ECO:0000256" key="22">
    <source>
        <dbReference type="ARBA" id="ARBA00044985"/>
    </source>
</evidence>
<evidence type="ECO:0000256" key="5">
    <source>
        <dbReference type="ARBA" id="ARBA00022692"/>
    </source>
</evidence>
<evidence type="ECO:0000256" key="7">
    <source>
        <dbReference type="ARBA" id="ARBA00023136"/>
    </source>
</evidence>
<comment type="similarity">
    <text evidence="3">Belongs to the major facilitator superfamily.</text>
</comment>
<comment type="caution">
    <text evidence="28">The sequence shown here is derived from an EMBL/GenBank/DDBJ whole genome shotgun (WGS) entry which is preliminary data.</text>
</comment>
<dbReference type="InterPro" id="IPR020846">
    <property type="entry name" value="MFS_dom"/>
</dbReference>
<comment type="catalytic activity">
    <reaction evidence="14">
        <text>L-alpha-aminoacyl-L-lysine(out) = L-alpha-aminoacyl-L-lysine(in)</text>
        <dbReference type="Rhea" id="RHEA:79383"/>
        <dbReference type="ChEBI" id="CHEBI:229966"/>
    </reaction>
</comment>
<dbReference type="PROSITE" id="PS50850">
    <property type="entry name" value="MFS"/>
    <property type="match status" value="1"/>
</dbReference>
<comment type="catalytic activity">
    <reaction evidence="18">
        <text>L-arginyl-glycine(out) = L-arginyl-glycine(in)</text>
        <dbReference type="Rhea" id="RHEA:79391"/>
        <dbReference type="ChEBI" id="CHEBI:229955"/>
    </reaction>
</comment>
<evidence type="ECO:0000256" key="8">
    <source>
        <dbReference type="ARBA" id="ARBA00023228"/>
    </source>
</evidence>
<comment type="catalytic activity">
    <reaction evidence="10">
        <text>L-histidyl-glycine(out) = L-histidyl-glycine(in)</text>
        <dbReference type="Rhea" id="RHEA:79395"/>
        <dbReference type="ChEBI" id="CHEBI:229957"/>
    </reaction>
</comment>
<evidence type="ECO:0000256" key="25">
    <source>
        <dbReference type="ARBA" id="ARBA00046376"/>
    </source>
</evidence>
<comment type="catalytic activity">
    <reaction evidence="15">
        <text>L-aspartyl-L-lysine(out) = L-aspartyl-L-lysine(in)</text>
        <dbReference type="Rhea" id="RHEA:79411"/>
        <dbReference type="ChEBI" id="CHEBI:229953"/>
    </reaction>
</comment>
<dbReference type="Proteomes" id="UP000446348">
    <property type="component" value="Unassembled WGS sequence"/>
</dbReference>
<feature type="transmembrane region" description="Helical" evidence="26">
    <location>
        <begin position="178"/>
        <end position="195"/>
    </location>
</feature>
<dbReference type="GO" id="GO:0022857">
    <property type="term" value="F:transmembrane transporter activity"/>
    <property type="evidence" value="ECO:0007669"/>
    <property type="project" value="InterPro"/>
</dbReference>
<evidence type="ECO:0000256" key="19">
    <source>
        <dbReference type="ARBA" id="ARBA00044912"/>
    </source>
</evidence>
<dbReference type="InterPro" id="IPR036259">
    <property type="entry name" value="MFS_trans_sf"/>
</dbReference>
<evidence type="ECO:0000256" key="17">
    <source>
        <dbReference type="ARBA" id="ARBA00044900"/>
    </source>
</evidence>
<feature type="transmembrane region" description="Helical" evidence="26">
    <location>
        <begin position="48"/>
        <end position="66"/>
    </location>
</feature>
<keyword evidence="4" id="KW-0813">Transport</keyword>
<feature type="transmembrane region" description="Helical" evidence="26">
    <location>
        <begin position="78"/>
        <end position="98"/>
    </location>
</feature>
<comment type="catalytic activity">
    <reaction evidence="16">
        <text>L-arginyl-L-alpha-amino acid(out) = L-arginyl-L-alpha-amino acid(in)</text>
        <dbReference type="Rhea" id="RHEA:79371"/>
        <dbReference type="ChEBI" id="CHEBI:84315"/>
    </reaction>
</comment>
<evidence type="ECO:0000256" key="23">
    <source>
        <dbReference type="ARBA" id="ARBA00045018"/>
    </source>
</evidence>
<comment type="catalytic activity">
    <reaction evidence="17">
        <text>L-lysyl-L-lysine(out) = L-lysyl-L-lysine(in)</text>
        <dbReference type="Rhea" id="RHEA:79403"/>
        <dbReference type="ChEBI" id="CHEBI:229956"/>
    </reaction>
</comment>
<evidence type="ECO:0000256" key="4">
    <source>
        <dbReference type="ARBA" id="ARBA00022448"/>
    </source>
</evidence>
<evidence type="ECO:0000313" key="29">
    <source>
        <dbReference type="Proteomes" id="UP000446348"/>
    </source>
</evidence>
<comment type="catalytic activity">
    <reaction evidence="21">
        <text>L-lysyl-glycine(out) = L-lysyl-glycine(in)</text>
        <dbReference type="Rhea" id="RHEA:79407"/>
        <dbReference type="ChEBI" id="CHEBI:191202"/>
    </reaction>
</comment>
<proteinExistence type="inferred from homology"/>
<feature type="transmembrane region" description="Helical" evidence="26">
    <location>
        <begin position="136"/>
        <end position="158"/>
    </location>
</feature>
<comment type="catalytic activity">
    <reaction evidence="19">
        <text>L-histidyl-L-alpha-amino acid(out) = L-histidyl-L-alpha-amino acid(in)</text>
        <dbReference type="Rhea" id="RHEA:79379"/>
        <dbReference type="ChEBI" id="CHEBI:229964"/>
    </reaction>
</comment>
<accession>A0A845RL80</accession>
<dbReference type="Pfam" id="PF07690">
    <property type="entry name" value="MFS_1"/>
    <property type="match status" value="1"/>
</dbReference>
<dbReference type="SUPFAM" id="SSF103473">
    <property type="entry name" value="MFS general substrate transporter"/>
    <property type="match status" value="2"/>
</dbReference>
<dbReference type="PANTHER" id="PTHR23512:SF3">
    <property type="entry name" value="MAJOR FACILITATOR SUPERFAMILY DOMAIN-CONTAINING PROTEIN 1"/>
    <property type="match status" value="1"/>
</dbReference>
<feature type="domain" description="Major facilitator superfamily (MFS) profile" evidence="27">
    <location>
        <begin position="1"/>
        <end position="200"/>
    </location>
</feature>
<dbReference type="PROSITE" id="PS00216">
    <property type="entry name" value="SUGAR_TRANSPORT_1"/>
    <property type="match status" value="1"/>
</dbReference>
<comment type="subunit">
    <text evidence="25">Homodimer. Interacts with lysosomal protein GLMP (via lumenal domain); the interaction starts while both proteins are still in the endoplasmic reticulum and is required for stabilization of MFSD1 in lysosomes but has no direct effect on its targeting to lysosomes or transporter activity.</text>
</comment>
<dbReference type="PANTHER" id="PTHR23512">
    <property type="entry name" value="MAJOR FACILITATOR SUPERFAMILY DOMAIN-CONTAINING PROTEIN 1"/>
    <property type="match status" value="1"/>
</dbReference>
<comment type="catalytic activity">
    <reaction evidence="13">
        <text>L-lysyl-L-alpha-amino acid(out) = L-lysyl-L-alpha-amino acid(in)</text>
        <dbReference type="Rhea" id="RHEA:79387"/>
        <dbReference type="ChEBI" id="CHEBI:229965"/>
    </reaction>
</comment>
<dbReference type="GO" id="GO:0005886">
    <property type="term" value="C:plasma membrane"/>
    <property type="evidence" value="ECO:0007669"/>
    <property type="project" value="UniProtKB-SubCell"/>
</dbReference>
<evidence type="ECO:0000256" key="26">
    <source>
        <dbReference type="SAM" id="Phobius"/>
    </source>
</evidence>
<comment type="catalytic activity">
    <reaction evidence="11">
        <text>L-alpha-aminoacyl-L-arginine(out) = L-alpha-aminoacyl-L-arginine(in)</text>
        <dbReference type="Rhea" id="RHEA:79367"/>
        <dbReference type="ChEBI" id="CHEBI:229968"/>
    </reaction>
</comment>
<dbReference type="AlphaFoldDB" id="A0A845RL80"/>
<keyword evidence="6 26" id="KW-1133">Transmembrane helix</keyword>
<keyword evidence="8" id="KW-0458">Lysosome</keyword>
<evidence type="ECO:0000256" key="21">
    <source>
        <dbReference type="ARBA" id="ARBA00044924"/>
    </source>
</evidence>
<dbReference type="Gene3D" id="1.20.1250.20">
    <property type="entry name" value="MFS general substrate transporter like domains"/>
    <property type="match status" value="2"/>
</dbReference>
<evidence type="ECO:0000256" key="24">
    <source>
        <dbReference type="ARBA" id="ARBA00045709"/>
    </source>
</evidence>
<organism evidence="28 29">
    <name type="scientific">Anaerotruncus colihominis</name>
    <dbReference type="NCBI Taxonomy" id="169435"/>
    <lineage>
        <taxon>Bacteria</taxon>
        <taxon>Bacillati</taxon>
        <taxon>Bacillota</taxon>
        <taxon>Clostridia</taxon>
        <taxon>Eubacteriales</taxon>
        <taxon>Oscillospiraceae</taxon>
        <taxon>Anaerotruncus</taxon>
    </lineage>
</organism>
<comment type="subcellular location">
    <subcellularLocation>
        <location evidence="2">Cell membrane</location>
        <topology evidence="2">Multi-pass membrane protein</topology>
    </subcellularLocation>
    <subcellularLocation>
        <location evidence="1">Lysosome membrane</location>
        <topology evidence="1">Multi-pass membrane protein</topology>
    </subcellularLocation>
</comment>
<evidence type="ECO:0000259" key="27">
    <source>
        <dbReference type="PROSITE" id="PS50850"/>
    </source>
</evidence>
<evidence type="ECO:0000256" key="11">
    <source>
        <dbReference type="ARBA" id="ARBA00044881"/>
    </source>
</evidence>
<reference evidence="28 29" key="1">
    <citation type="submission" date="2018-08" db="EMBL/GenBank/DDBJ databases">
        <title>Murine metabolic-syndrome-specific gut microbial biobank.</title>
        <authorList>
            <person name="Liu C."/>
        </authorList>
    </citation>
    <scope>NUCLEOTIDE SEQUENCE [LARGE SCALE GENOMIC DNA]</scope>
    <source>
        <strain evidence="28 29">X69</strain>
    </source>
</reference>
<evidence type="ECO:0000256" key="6">
    <source>
        <dbReference type="ARBA" id="ARBA00022989"/>
    </source>
</evidence>
<comment type="catalytic activity">
    <reaction evidence="12">
        <text>L-alpha-aminoacyl-L-histidine(out) = L-alpha-aminoacyl-L-histidine(in)</text>
        <dbReference type="Rhea" id="RHEA:79375"/>
        <dbReference type="ChEBI" id="CHEBI:229967"/>
    </reaction>
</comment>
<sequence length="213" mass="22288">MTSGSFAALGSIYFYVYIFMQIPAGILADTLGARRTVMVIYEFDKVQASKYTLICALSLAIASIFAGKVSDVLGRRKVVVAAAMANLIGWFLLAGLGGKRLPTGILALSMVLIGAGCSVVVLCFSIVKEVNAPEYVGISTSVVNIVGFAGAAILPVVVGNAFDKVSSLPADPANCSRAFFICLICAVVAMAAVFFTKETNCHNLKAQSSQQNA</sequence>
<evidence type="ECO:0000256" key="15">
    <source>
        <dbReference type="ARBA" id="ARBA00044898"/>
    </source>
</evidence>
<evidence type="ECO:0000256" key="16">
    <source>
        <dbReference type="ARBA" id="ARBA00044899"/>
    </source>
</evidence>
<evidence type="ECO:0000313" key="28">
    <source>
        <dbReference type="EMBL" id="NBI79678.1"/>
    </source>
</evidence>
<evidence type="ECO:0000256" key="14">
    <source>
        <dbReference type="ARBA" id="ARBA00044893"/>
    </source>
</evidence>
<keyword evidence="5 26" id="KW-0812">Transmembrane</keyword>
<gene>
    <name evidence="28" type="ORF">D3Z39_12525</name>
</gene>
<comment type="catalytic activity">
    <reaction evidence="9">
        <text>L-lysyl-L-alanine(out) = L-lysyl-L-alanine(in)</text>
        <dbReference type="Rhea" id="RHEA:79399"/>
        <dbReference type="ChEBI" id="CHEBI:229954"/>
    </reaction>
</comment>
<evidence type="ECO:0000256" key="12">
    <source>
        <dbReference type="ARBA" id="ARBA00044884"/>
    </source>
</evidence>
<evidence type="ECO:0000256" key="1">
    <source>
        <dbReference type="ARBA" id="ARBA00004155"/>
    </source>
</evidence>
<evidence type="ECO:0000256" key="3">
    <source>
        <dbReference type="ARBA" id="ARBA00008335"/>
    </source>
</evidence>
<evidence type="ECO:0000256" key="20">
    <source>
        <dbReference type="ARBA" id="ARBA00044919"/>
    </source>
</evidence>
<name>A0A845RL80_9FIRM</name>
<comment type="function">
    <text evidence="24">Lysosomal dipeptide uniporter that selectively exports lysine, arginine or histidine-containing dipeptides with a net positive charge from the lysosome lumen into the cytosol. Could play a role in a specific type of protein O-glycosylation indirectly regulating macrophages migration and tissue invasion. Also essential for liver homeostasis.</text>
</comment>
<comment type="catalytic activity">
    <reaction evidence="20">
        <text>L-alanyl-L-lysine(out) = L-alanyl-L-lysine(in)</text>
        <dbReference type="Rhea" id="RHEA:79415"/>
        <dbReference type="ChEBI" id="CHEBI:192470"/>
    </reaction>
</comment>
<evidence type="ECO:0000256" key="13">
    <source>
        <dbReference type="ARBA" id="ARBA00044891"/>
    </source>
</evidence>
<evidence type="ECO:0000256" key="18">
    <source>
        <dbReference type="ARBA" id="ARBA00044903"/>
    </source>
</evidence>
<feature type="transmembrane region" description="Helical" evidence="26">
    <location>
        <begin position="12"/>
        <end position="28"/>
    </location>
</feature>
<dbReference type="EMBL" id="QXWZ01000023">
    <property type="protein sequence ID" value="NBI79678.1"/>
    <property type="molecule type" value="Genomic_DNA"/>
</dbReference>
<evidence type="ECO:0000256" key="10">
    <source>
        <dbReference type="ARBA" id="ARBA00044878"/>
    </source>
</evidence>
<dbReference type="InterPro" id="IPR052187">
    <property type="entry name" value="MFSD1"/>
</dbReference>
<dbReference type="GO" id="GO:0005765">
    <property type="term" value="C:lysosomal membrane"/>
    <property type="evidence" value="ECO:0007669"/>
    <property type="project" value="UniProtKB-SubCell"/>
</dbReference>
<evidence type="ECO:0000256" key="9">
    <source>
        <dbReference type="ARBA" id="ARBA00044876"/>
    </source>
</evidence>
<feature type="transmembrane region" description="Helical" evidence="26">
    <location>
        <begin position="104"/>
        <end position="124"/>
    </location>
</feature>
<dbReference type="InterPro" id="IPR011701">
    <property type="entry name" value="MFS"/>
</dbReference>
<keyword evidence="7 26" id="KW-0472">Membrane</keyword>
<dbReference type="InterPro" id="IPR005829">
    <property type="entry name" value="Sugar_transporter_CS"/>
</dbReference>
<protein>
    <recommendedName>
        <fullName evidence="22">Lysosomal dipeptide transporter MFSD1</fullName>
    </recommendedName>
    <alternativeName>
        <fullName evidence="23">Major facilitator superfamily domain-containing protein 1</fullName>
    </alternativeName>
</protein>